<proteinExistence type="predicted"/>
<dbReference type="Proteomes" id="UP000234681">
    <property type="component" value="Chromosome 14"/>
</dbReference>
<protein>
    <submittedName>
        <fullName evidence="1">RCG35929</fullName>
    </submittedName>
</protein>
<evidence type="ECO:0000313" key="1">
    <source>
        <dbReference type="EMBL" id="EDL99999.1"/>
    </source>
</evidence>
<dbReference type="AlphaFoldDB" id="A6IJT6"/>
<sequence>MIHRFRMEAVEHMMSKATQMSQNVPKGQYPATSATAFQGMTSNATKRSETARDTMKMLVILARRWRLRTMAAHTSTFPSKVQTIRRVRRPAVTTCAGPSGVAEPAGAST</sequence>
<reference evidence="2" key="1">
    <citation type="submission" date="2005-09" db="EMBL/GenBank/DDBJ databases">
        <authorList>
            <person name="Mural R.J."/>
            <person name="Li P.W."/>
            <person name="Adams M.D."/>
            <person name="Amanatides P.G."/>
            <person name="Baden-Tillson H."/>
            <person name="Barnstead M."/>
            <person name="Chin S.H."/>
            <person name="Dew I."/>
            <person name="Evans C.A."/>
            <person name="Ferriera S."/>
            <person name="Flanigan M."/>
            <person name="Fosler C."/>
            <person name="Glodek A."/>
            <person name="Gu Z."/>
            <person name="Holt R.A."/>
            <person name="Jennings D."/>
            <person name="Kraft C.L."/>
            <person name="Lu F."/>
            <person name="Nguyen T."/>
            <person name="Nusskern D.R."/>
            <person name="Pfannkoch C.M."/>
            <person name="Sitter C."/>
            <person name="Sutton G.G."/>
            <person name="Venter J.C."/>
            <person name="Wang Z."/>
            <person name="Woodage T."/>
            <person name="Zheng X.H."/>
            <person name="Zhong F."/>
        </authorList>
    </citation>
    <scope>NUCLEOTIDE SEQUENCE [LARGE SCALE GENOMIC DNA]</scope>
    <source>
        <strain>BN</strain>
        <strain evidence="2">Sprague-Dawley</strain>
    </source>
</reference>
<gene>
    <name evidence="1" type="ORF">rCG_35929</name>
</gene>
<accession>A6IJT6</accession>
<organism evidence="1 2">
    <name type="scientific">Rattus norvegicus</name>
    <name type="common">Rat</name>
    <dbReference type="NCBI Taxonomy" id="10116"/>
    <lineage>
        <taxon>Eukaryota</taxon>
        <taxon>Metazoa</taxon>
        <taxon>Chordata</taxon>
        <taxon>Craniata</taxon>
        <taxon>Vertebrata</taxon>
        <taxon>Euteleostomi</taxon>
        <taxon>Mammalia</taxon>
        <taxon>Eutheria</taxon>
        <taxon>Euarchontoglires</taxon>
        <taxon>Glires</taxon>
        <taxon>Rodentia</taxon>
        <taxon>Myomorpha</taxon>
        <taxon>Muroidea</taxon>
        <taxon>Muridae</taxon>
        <taxon>Murinae</taxon>
        <taxon>Rattus</taxon>
    </lineage>
</organism>
<dbReference type="EMBL" id="CH473963">
    <property type="protein sequence ID" value="EDL99999.1"/>
    <property type="molecule type" value="Genomic_DNA"/>
</dbReference>
<evidence type="ECO:0000313" key="2">
    <source>
        <dbReference type="Proteomes" id="UP000234681"/>
    </source>
</evidence>
<name>A6IJT6_RAT</name>